<evidence type="ECO:0000313" key="2">
    <source>
        <dbReference type="EMBL" id="KPP70772.1"/>
    </source>
</evidence>
<evidence type="ECO:0000313" key="3">
    <source>
        <dbReference type="Proteomes" id="UP000034805"/>
    </source>
</evidence>
<dbReference type="EMBL" id="JARO02003304">
    <property type="protein sequence ID" value="KPP70772.1"/>
    <property type="molecule type" value="Genomic_DNA"/>
</dbReference>
<gene>
    <name evidence="2" type="ORF">Z043_110376</name>
</gene>
<feature type="region of interest" description="Disordered" evidence="1">
    <location>
        <begin position="1"/>
        <end position="37"/>
    </location>
</feature>
<dbReference type="AlphaFoldDB" id="A0A0P7U9X5"/>
<sequence length="87" mass="8921">MSLPPQLVAVYDEQDPHHGGDGTSTSSTGTQSPDPFHAASEIEVTTSILRTSKSRSGSPSGSAALSAQERHLAEQSSEVISGLKGDG</sequence>
<proteinExistence type="predicted"/>
<name>A0A0P7U9X5_SCLFO</name>
<organism evidence="2 3">
    <name type="scientific">Scleropages formosus</name>
    <name type="common">Asian bonytongue</name>
    <name type="synonym">Osteoglossum formosum</name>
    <dbReference type="NCBI Taxonomy" id="113540"/>
    <lineage>
        <taxon>Eukaryota</taxon>
        <taxon>Metazoa</taxon>
        <taxon>Chordata</taxon>
        <taxon>Craniata</taxon>
        <taxon>Vertebrata</taxon>
        <taxon>Euteleostomi</taxon>
        <taxon>Actinopterygii</taxon>
        <taxon>Neopterygii</taxon>
        <taxon>Teleostei</taxon>
        <taxon>Osteoglossocephala</taxon>
        <taxon>Osteoglossomorpha</taxon>
        <taxon>Osteoglossiformes</taxon>
        <taxon>Osteoglossidae</taxon>
        <taxon>Scleropages</taxon>
    </lineage>
</organism>
<evidence type="ECO:0000256" key="1">
    <source>
        <dbReference type="SAM" id="MobiDB-lite"/>
    </source>
</evidence>
<dbReference type="Proteomes" id="UP000034805">
    <property type="component" value="Unassembled WGS sequence"/>
</dbReference>
<feature type="compositionally biased region" description="Low complexity" evidence="1">
    <location>
        <begin position="23"/>
        <end position="32"/>
    </location>
</feature>
<feature type="region of interest" description="Disordered" evidence="1">
    <location>
        <begin position="50"/>
        <end position="87"/>
    </location>
</feature>
<feature type="compositionally biased region" description="Low complexity" evidence="1">
    <location>
        <begin position="54"/>
        <end position="67"/>
    </location>
</feature>
<accession>A0A0P7U9X5</accession>
<reference evidence="2 3" key="1">
    <citation type="submission" date="2015-08" db="EMBL/GenBank/DDBJ databases">
        <title>The genome of the Asian arowana (Scleropages formosus).</title>
        <authorList>
            <person name="Tan M.H."/>
            <person name="Gan H.M."/>
            <person name="Croft L.J."/>
            <person name="Austin C.M."/>
        </authorList>
    </citation>
    <scope>NUCLEOTIDE SEQUENCE [LARGE SCALE GENOMIC DNA]</scope>
    <source>
        <strain evidence="2">Aro1</strain>
    </source>
</reference>
<protein>
    <submittedName>
        <fullName evidence="2">Partitioning defective 3-like</fullName>
    </submittedName>
</protein>
<comment type="caution">
    <text evidence="2">The sequence shown here is derived from an EMBL/GenBank/DDBJ whole genome shotgun (WGS) entry which is preliminary data.</text>
</comment>